<evidence type="ECO:0000259" key="1">
    <source>
        <dbReference type="Pfam" id="PF04773"/>
    </source>
</evidence>
<reference evidence="3 4" key="1">
    <citation type="submission" date="2018-06" db="EMBL/GenBank/DDBJ databases">
        <title>Genomic Encyclopedia of Archaeal and Bacterial Type Strains, Phase II (KMG-II): from individual species to whole genera.</title>
        <authorList>
            <person name="Goeker M."/>
        </authorList>
    </citation>
    <scope>NUCLEOTIDE SEQUENCE [LARGE SCALE GENOMIC DNA]</scope>
    <source>
        <strain evidence="3 4">DSM 29821</strain>
    </source>
</reference>
<evidence type="ECO:0000259" key="2">
    <source>
        <dbReference type="Pfam" id="PF16344"/>
    </source>
</evidence>
<feature type="domain" description="FecR protein" evidence="1">
    <location>
        <begin position="125"/>
        <end position="212"/>
    </location>
</feature>
<dbReference type="Pfam" id="PF16344">
    <property type="entry name" value="FecR_C"/>
    <property type="match status" value="1"/>
</dbReference>
<comment type="caution">
    <text evidence="3">The sequence shown here is derived from an EMBL/GenBank/DDBJ whole genome shotgun (WGS) entry which is preliminary data.</text>
</comment>
<gene>
    <name evidence="3" type="ORF">CLV59_101591</name>
</gene>
<dbReference type="RefSeq" id="WP_111590500.1">
    <property type="nucleotide sequence ID" value="NZ_QLMA01000001.1"/>
</dbReference>
<dbReference type="Gene3D" id="2.60.120.1440">
    <property type="match status" value="1"/>
</dbReference>
<feature type="domain" description="Protein FecR C-terminal" evidence="2">
    <location>
        <begin position="259"/>
        <end position="326"/>
    </location>
</feature>
<name>A0A327WEP7_9BACT</name>
<dbReference type="EMBL" id="QLMA01000001">
    <property type="protein sequence ID" value="RAJ87830.1"/>
    <property type="molecule type" value="Genomic_DNA"/>
</dbReference>
<accession>A0A327WEP7</accession>
<dbReference type="OrthoDB" id="645173at2"/>
<dbReference type="Gene3D" id="3.55.50.30">
    <property type="match status" value="1"/>
</dbReference>
<evidence type="ECO:0000313" key="3">
    <source>
        <dbReference type="EMBL" id="RAJ87830.1"/>
    </source>
</evidence>
<dbReference type="PANTHER" id="PTHR30273:SF2">
    <property type="entry name" value="PROTEIN FECR"/>
    <property type="match status" value="1"/>
</dbReference>
<evidence type="ECO:0000313" key="4">
    <source>
        <dbReference type="Proteomes" id="UP000249819"/>
    </source>
</evidence>
<protein>
    <submittedName>
        <fullName evidence="3">Ferric-dicitrate binding protein FerR (Iron transport regulator)</fullName>
    </submittedName>
</protein>
<organism evidence="3 4">
    <name type="scientific">Chitinophaga dinghuensis</name>
    <dbReference type="NCBI Taxonomy" id="1539050"/>
    <lineage>
        <taxon>Bacteria</taxon>
        <taxon>Pseudomonadati</taxon>
        <taxon>Bacteroidota</taxon>
        <taxon>Chitinophagia</taxon>
        <taxon>Chitinophagales</taxon>
        <taxon>Chitinophagaceae</taxon>
        <taxon>Chitinophaga</taxon>
    </lineage>
</organism>
<dbReference type="AlphaFoldDB" id="A0A327WEP7"/>
<dbReference type="InterPro" id="IPR006860">
    <property type="entry name" value="FecR"/>
</dbReference>
<dbReference type="Pfam" id="PF04773">
    <property type="entry name" value="FecR"/>
    <property type="match status" value="1"/>
</dbReference>
<dbReference type="InterPro" id="IPR032508">
    <property type="entry name" value="FecR_C"/>
</dbReference>
<dbReference type="PANTHER" id="PTHR30273">
    <property type="entry name" value="PERIPLASMIC SIGNAL SENSOR AND SIGMA FACTOR ACTIVATOR FECR-RELATED"/>
    <property type="match status" value="1"/>
</dbReference>
<dbReference type="Proteomes" id="UP000249819">
    <property type="component" value="Unassembled WGS sequence"/>
</dbReference>
<dbReference type="PIRSF" id="PIRSF018266">
    <property type="entry name" value="FecR"/>
    <property type="match status" value="1"/>
</dbReference>
<proteinExistence type="predicted"/>
<sequence>MKKYEIPPPDLIRRFLNDSCTDQEKNEILQWYAAWEQEEDPLQQLSATNLQALQQKMLHGIQQRIQERSTPATLSVAPKPVFKWLRYTAASAAAVALLIIGISKYRSHYSPAPAMVVHEILQNNSSSIRTFKLDDGSTVWLKPNATLIAAEGFGTSNRHLRLTGEAYFDVTTNTKLPFRVSNRFLTTEVLGTSFSMRETASHAEVTVFSGKVSVRGLQQNTAATTVLPHQKASITAASQPIQLLNVDAATPDIWERCELNFNNSTINEISKALNKRFQVNIIIKDSTIAHYTLKADFSGMHLPAILEMMHKAVNINYSIKGQEITLQQPSSQY</sequence>
<dbReference type="GO" id="GO:0016989">
    <property type="term" value="F:sigma factor antagonist activity"/>
    <property type="evidence" value="ECO:0007669"/>
    <property type="project" value="TreeGrafter"/>
</dbReference>
<keyword evidence="4" id="KW-1185">Reference proteome</keyword>
<dbReference type="InterPro" id="IPR012373">
    <property type="entry name" value="Ferrdict_sens_TM"/>
</dbReference>